<keyword evidence="9" id="KW-0547">Nucleotide-binding</keyword>
<comment type="catalytic activity">
    <reaction evidence="14">
        <text>GTP + H2O = GDP + phosphate + H(+)</text>
        <dbReference type="Rhea" id="RHEA:19669"/>
        <dbReference type="ChEBI" id="CHEBI:15377"/>
        <dbReference type="ChEBI" id="CHEBI:15378"/>
        <dbReference type="ChEBI" id="CHEBI:37565"/>
        <dbReference type="ChEBI" id="CHEBI:43474"/>
        <dbReference type="ChEBI" id="CHEBI:58189"/>
    </reaction>
    <physiologicalReaction direction="left-to-right" evidence="14">
        <dbReference type="Rhea" id="RHEA:19670"/>
    </physiologicalReaction>
</comment>
<dbReference type="PaxDb" id="2903-EOD08189"/>
<dbReference type="FunFam" id="2.40.30.10:FF:000052">
    <property type="entry name" value="Selenocysteine-specific elongation factor EF-Sec"/>
    <property type="match status" value="1"/>
</dbReference>
<dbReference type="SUPFAM" id="SSF52540">
    <property type="entry name" value="P-loop containing nucleoside triphosphate hydrolases"/>
    <property type="match status" value="1"/>
</dbReference>
<dbReference type="Gene3D" id="3.40.50.300">
    <property type="entry name" value="P-loop containing nucleotide triphosphate hydrolases"/>
    <property type="match status" value="1"/>
</dbReference>
<dbReference type="SUPFAM" id="SSF50447">
    <property type="entry name" value="Translation proteins"/>
    <property type="match status" value="1"/>
</dbReference>
<dbReference type="PANTHER" id="PTHR43721">
    <property type="entry name" value="ELONGATION FACTOR TU-RELATED"/>
    <property type="match status" value="1"/>
</dbReference>
<dbReference type="GO" id="GO:0001514">
    <property type="term" value="P:selenocysteine incorporation"/>
    <property type="evidence" value="ECO:0007669"/>
    <property type="project" value="TreeGrafter"/>
</dbReference>
<proteinExistence type="predicted"/>
<organism evidence="19 20">
    <name type="scientific">Emiliania huxleyi (strain CCMP1516)</name>
    <dbReference type="NCBI Taxonomy" id="280463"/>
    <lineage>
        <taxon>Eukaryota</taxon>
        <taxon>Haptista</taxon>
        <taxon>Haptophyta</taxon>
        <taxon>Prymnesiophyceae</taxon>
        <taxon>Isochrysidales</taxon>
        <taxon>Noelaerhabdaceae</taxon>
        <taxon>Emiliania</taxon>
    </lineage>
</organism>
<comment type="cofactor">
    <cofactor evidence="2">
        <name>Mg(2+)</name>
        <dbReference type="ChEBI" id="CHEBI:18420"/>
    </cofactor>
</comment>
<evidence type="ECO:0000256" key="1">
    <source>
        <dbReference type="ARBA" id="ARBA00001936"/>
    </source>
</evidence>
<evidence type="ECO:0000256" key="14">
    <source>
        <dbReference type="ARBA" id="ARBA00049117"/>
    </source>
</evidence>
<evidence type="ECO:0000256" key="6">
    <source>
        <dbReference type="ARBA" id="ARBA00022481"/>
    </source>
</evidence>
<dbReference type="GO" id="GO:0003924">
    <property type="term" value="F:GTPase activity"/>
    <property type="evidence" value="ECO:0007669"/>
    <property type="project" value="InterPro"/>
</dbReference>
<dbReference type="InterPro" id="IPR049394">
    <property type="entry name" value="eEFSec_C"/>
</dbReference>
<dbReference type="InterPro" id="IPR027417">
    <property type="entry name" value="P-loop_NTPase"/>
</dbReference>
<dbReference type="STRING" id="2903.R1DHI9"/>
<comment type="cofactor">
    <cofactor evidence="1">
        <name>Mn(2+)</name>
        <dbReference type="ChEBI" id="CHEBI:29035"/>
    </cofactor>
</comment>
<dbReference type="GO" id="GO:0005634">
    <property type="term" value="C:nucleus"/>
    <property type="evidence" value="ECO:0007669"/>
    <property type="project" value="UniProtKB-SubCell"/>
</dbReference>
<dbReference type="Pfam" id="PF00009">
    <property type="entry name" value="GTP_EFTU"/>
    <property type="match status" value="1"/>
</dbReference>
<dbReference type="CDD" id="cd03696">
    <property type="entry name" value="SelB_II"/>
    <property type="match status" value="1"/>
</dbReference>
<comment type="subcellular location">
    <subcellularLocation>
        <location evidence="4">Cytoplasm</location>
    </subcellularLocation>
    <subcellularLocation>
        <location evidence="3">Nucleus</location>
    </subcellularLocation>
</comment>
<dbReference type="GO" id="GO:0005737">
    <property type="term" value="C:cytoplasm"/>
    <property type="evidence" value="ECO:0007669"/>
    <property type="project" value="UniProtKB-SubCell"/>
</dbReference>
<keyword evidence="6" id="KW-0488">Methylation</keyword>
<keyword evidence="8" id="KW-0597">Phosphoprotein</keyword>
<dbReference type="PANTHER" id="PTHR43721:SF11">
    <property type="entry name" value="SELENOCYSTEINE-SPECIFIC ELONGATION FACTOR"/>
    <property type="match status" value="1"/>
</dbReference>
<evidence type="ECO:0000256" key="2">
    <source>
        <dbReference type="ARBA" id="ARBA00001946"/>
    </source>
</evidence>
<evidence type="ECO:0000256" key="11">
    <source>
        <dbReference type="ARBA" id="ARBA00022917"/>
    </source>
</evidence>
<keyword evidence="12" id="KW-0342">GTP-binding</keyword>
<dbReference type="HOGENOM" id="CLU_019148_1_0_1"/>
<evidence type="ECO:0000313" key="20">
    <source>
        <dbReference type="Proteomes" id="UP000013827"/>
    </source>
</evidence>
<evidence type="ECO:0000256" key="17">
    <source>
        <dbReference type="ARBA" id="ARBA00082387"/>
    </source>
</evidence>
<dbReference type="InterPro" id="IPR050055">
    <property type="entry name" value="EF-Tu_GTPase"/>
</dbReference>
<reference evidence="20" key="1">
    <citation type="journal article" date="2013" name="Nature">
        <title>Pan genome of the phytoplankton Emiliania underpins its global distribution.</title>
        <authorList>
            <person name="Read B.A."/>
            <person name="Kegel J."/>
            <person name="Klute M.J."/>
            <person name="Kuo A."/>
            <person name="Lefebvre S.C."/>
            <person name="Maumus F."/>
            <person name="Mayer C."/>
            <person name="Miller J."/>
            <person name="Monier A."/>
            <person name="Salamov A."/>
            <person name="Young J."/>
            <person name="Aguilar M."/>
            <person name="Claverie J.M."/>
            <person name="Frickenhaus S."/>
            <person name="Gonzalez K."/>
            <person name="Herman E.K."/>
            <person name="Lin Y.C."/>
            <person name="Napier J."/>
            <person name="Ogata H."/>
            <person name="Sarno A.F."/>
            <person name="Shmutz J."/>
            <person name="Schroeder D."/>
            <person name="de Vargas C."/>
            <person name="Verret F."/>
            <person name="von Dassow P."/>
            <person name="Valentin K."/>
            <person name="Van de Peer Y."/>
            <person name="Wheeler G."/>
            <person name="Dacks J.B."/>
            <person name="Delwiche C.F."/>
            <person name="Dyhrman S.T."/>
            <person name="Glockner G."/>
            <person name="John U."/>
            <person name="Richards T."/>
            <person name="Worden A.Z."/>
            <person name="Zhang X."/>
            <person name="Grigoriev I.V."/>
            <person name="Allen A.E."/>
            <person name="Bidle K."/>
            <person name="Borodovsky M."/>
            <person name="Bowler C."/>
            <person name="Brownlee C."/>
            <person name="Cock J.M."/>
            <person name="Elias M."/>
            <person name="Gladyshev V.N."/>
            <person name="Groth M."/>
            <person name="Guda C."/>
            <person name="Hadaegh A."/>
            <person name="Iglesias-Rodriguez M.D."/>
            <person name="Jenkins J."/>
            <person name="Jones B.M."/>
            <person name="Lawson T."/>
            <person name="Leese F."/>
            <person name="Lindquist E."/>
            <person name="Lobanov A."/>
            <person name="Lomsadze A."/>
            <person name="Malik S.B."/>
            <person name="Marsh M.E."/>
            <person name="Mackinder L."/>
            <person name="Mock T."/>
            <person name="Mueller-Roeber B."/>
            <person name="Pagarete A."/>
            <person name="Parker M."/>
            <person name="Probert I."/>
            <person name="Quesneville H."/>
            <person name="Raines C."/>
            <person name="Rensing S.A."/>
            <person name="Riano-Pachon D.M."/>
            <person name="Richier S."/>
            <person name="Rokitta S."/>
            <person name="Shiraiwa Y."/>
            <person name="Soanes D.M."/>
            <person name="van der Giezen M."/>
            <person name="Wahlund T.M."/>
            <person name="Williams B."/>
            <person name="Wilson W."/>
            <person name="Wolfe G."/>
            <person name="Wurch L.L."/>
        </authorList>
    </citation>
    <scope>NUCLEOTIDE SEQUENCE</scope>
</reference>
<dbReference type="AlphaFoldDB" id="A0A0D3IAA4"/>
<protein>
    <recommendedName>
        <fullName evidence="5">Selenocysteine-specific elongation factor</fullName>
    </recommendedName>
    <alternativeName>
        <fullName evidence="17">Elongation factor sec</fullName>
    </alternativeName>
    <alternativeName>
        <fullName evidence="16">Eukaryotic elongation factor, selenocysteine-tRNA-specific</fullName>
    </alternativeName>
</protein>
<dbReference type="KEGG" id="ehx:EMIHUDRAFT_312073"/>
<name>A0A0D3IAA4_EMIH1</name>
<keyword evidence="11" id="KW-0648">Protein biosynthesis</keyword>
<dbReference type="eggNOG" id="KOG0461">
    <property type="taxonomic scope" value="Eukaryota"/>
</dbReference>
<dbReference type="InterPro" id="IPR004161">
    <property type="entry name" value="EFTu-like_2"/>
</dbReference>
<dbReference type="GO" id="GO:0003746">
    <property type="term" value="F:translation elongation factor activity"/>
    <property type="evidence" value="ECO:0007669"/>
    <property type="project" value="TreeGrafter"/>
</dbReference>
<evidence type="ECO:0000256" key="9">
    <source>
        <dbReference type="ARBA" id="ARBA00022741"/>
    </source>
</evidence>
<evidence type="ECO:0000256" key="16">
    <source>
        <dbReference type="ARBA" id="ARBA00076506"/>
    </source>
</evidence>
<dbReference type="GO" id="GO:0005525">
    <property type="term" value="F:GTP binding"/>
    <property type="evidence" value="ECO:0007669"/>
    <property type="project" value="UniProtKB-KW"/>
</dbReference>
<dbReference type="Pfam" id="PF03144">
    <property type="entry name" value="GTP_EFTU_D2"/>
    <property type="match status" value="1"/>
</dbReference>
<sequence>MAAASVGATLNINVGILGHVDSGKTSLSRALSSTASTNAFDKNPQSKERGITLDLGFSSFLTSLPAQLAGGAYSQMQVTLVDCPGHASLIRTIIGGAQIIDLMLLVIDVTKGIQTQTAECLVIGEILNDTLIVVLNKTDMLPEAGREEKLSKMKARIRKTLAATKFADAPMVAIAARPGGAESAASDASGGAAAVGVSALVDELKARVALPERRHDGPLHFAIDHCFPIKGQGTARWGGDGAPRAPPPPRCRPVFAPQVLTGTVLSGSLKIGQEIEFPELKQTRKIKSMQMFRKPVQSATQGDRLGVCVTQLDAKALERGIACTPGYISTVSCALVRHIRFFKTACKTGAKFHVTVGHATVMGTATFFGPPGAAAAEAERQAAAARALAVARAPLPTSFADGGEHLYQEELDTAARGPAARGQGTRGGRISDTSRLEQPVACALPATAICSHLETDHNLNACRIAFYGKLVRSLAPDEVPKLRVFKRKRKEGQVERLHDDHTLICKNLFRPGTDMTPFFGMEVQVGESGPVGRIDSTFGKTKFKVAFPSSLEPGVLADACKGARIYLNYKRFVFDTEKRMIQH</sequence>
<dbReference type="Gene3D" id="2.40.30.10">
    <property type="entry name" value="Translation factors"/>
    <property type="match status" value="1"/>
</dbReference>
<feature type="domain" description="Tr-type G" evidence="18">
    <location>
        <begin position="9"/>
        <end position="212"/>
    </location>
</feature>
<dbReference type="InterPro" id="IPR009000">
    <property type="entry name" value="Transl_B-barrel_sf"/>
</dbReference>
<dbReference type="CDD" id="cd04094">
    <property type="entry name" value="eSelB_III"/>
    <property type="match status" value="1"/>
</dbReference>
<dbReference type="FunFam" id="3.40.50.300:FF:000900">
    <property type="entry name" value="Eukaryotic elongation factor, selenocysteine-tRNA-specific"/>
    <property type="match status" value="1"/>
</dbReference>
<accession>A0A0D3IAA4</accession>
<dbReference type="InterPro" id="IPR049393">
    <property type="entry name" value="eEFSec_III"/>
</dbReference>
<evidence type="ECO:0000256" key="5">
    <source>
        <dbReference type="ARBA" id="ARBA00015953"/>
    </source>
</evidence>
<keyword evidence="7" id="KW-0963">Cytoplasm</keyword>
<keyword evidence="13" id="KW-0539">Nucleus</keyword>
<dbReference type="EnsemblProtists" id="EOD08189">
    <property type="protein sequence ID" value="EOD08189"/>
    <property type="gene ID" value="EMIHUDRAFT_312073"/>
</dbReference>
<evidence type="ECO:0000256" key="8">
    <source>
        <dbReference type="ARBA" id="ARBA00022553"/>
    </source>
</evidence>
<reference evidence="19" key="2">
    <citation type="submission" date="2024-10" db="UniProtKB">
        <authorList>
            <consortium name="EnsemblProtists"/>
        </authorList>
    </citation>
    <scope>IDENTIFICATION</scope>
</reference>
<evidence type="ECO:0000313" key="19">
    <source>
        <dbReference type="EnsemblProtists" id="EOD08189"/>
    </source>
</evidence>
<evidence type="ECO:0000256" key="10">
    <source>
        <dbReference type="ARBA" id="ARBA00022801"/>
    </source>
</evidence>
<dbReference type="InterPro" id="IPR000795">
    <property type="entry name" value="T_Tr_GTP-bd_dom"/>
</dbReference>
<evidence type="ECO:0000256" key="12">
    <source>
        <dbReference type="ARBA" id="ARBA00023134"/>
    </source>
</evidence>
<dbReference type="Pfam" id="PF21131">
    <property type="entry name" value="eEFSec_4th"/>
    <property type="match status" value="1"/>
</dbReference>
<dbReference type="Proteomes" id="UP000013827">
    <property type="component" value="Unassembled WGS sequence"/>
</dbReference>
<keyword evidence="20" id="KW-1185">Reference proteome</keyword>
<evidence type="ECO:0000256" key="3">
    <source>
        <dbReference type="ARBA" id="ARBA00004123"/>
    </source>
</evidence>
<dbReference type="PROSITE" id="PS51722">
    <property type="entry name" value="G_TR_2"/>
    <property type="match status" value="1"/>
</dbReference>
<evidence type="ECO:0000259" key="18">
    <source>
        <dbReference type="PROSITE" id="PS51722"/>
    </source>
</evidence>
<keyword evidence="10" id="KW-0378">Hydrolase</keyword>
<evidence type="ECO:0000256" key="4">
    <source>
        <dbReference type="ARBA" id="ARBA00004496"/>
    </source>
</evidence>
<evidence type="ECO:0000256" key="7">
    <source>
        <dbReference type="ARBA" id="ARBA00022490"/>
    </source>
</evidence>
<evidence type="ECO:0000256" key="13">
    <source>
        <dbReference type="ARBA" id="ARBA00023242"/>
    </source>
</evidence>
<dbReference type="PRINTS" id="PR00315">
    <property type="entry name" value="ELONGATNFCT"/>
</dbReference>
<evidence type="ECO:0000256" key="15">
    <source>
        <dbReference type="ARBA" id="ARBA00054716"/>
    </source>
</evidence>
<dbReference type="GeneID" id="17254333"/>
<comment type="function">
    <text evidence="15">Translation factor required for the incorporation of the rare amino acid selenocysteine encoded by UGA codons. Replaces the eRF1-eRF3-GTP ternary complex for the insertion of selenocysteine directed by the UGA codon. Insertion of selenocysteine at UGA codons is mediated by SECISBP2 and EEFSEC: SECISBP2 (1) specifically binds the SECIS sequence once the 80S ribosome encounters an in-frame UGA codon and (2) contacts the RPS27A/eS31 of the 40S ribosome before ribosome stalling. (3) GTP-bound EEFSEC then delivers selenocysteinyl-tRNA(Sec) to the 80S ribosome and adopts a preaccommodated state conformation. (4) After GTP hydrolysis, EEFSEC dissociates from the assembly, selenocysteinyl-tRNA(Sec) accommodates, and peptide bond synthesis and selenoprotein elongation occur.</text>
</comment>
<dbReference type="RefSeq" id="XP_005760618.1">
    <property type="nucleotide sequence ID" value="XM_005760561.1"/>
</dbReference>
<dbReference type="CDD" id="cd01889">
    <property type="entry name" value="SelB_euk"/>
    <property type="match status" value="1"/>
</dbReference>
<dbReference type="Pfam" id="PF21208">
    <property type="entry name" value="euk_SelB_III"/>
    <property type="match status" value="1"/>
</dbReference>